<comment type="caution">
    <text evidence="1">The sequence shown here is derived from an EMBL/GenBank/DDBJ whole genome shotgun (WGS) entry which is preliminary data.</text>
</comment>
<reference evidence="1" key="1">
    <citation type="journal article" date="2020" name="mSystems">
        <title>Genome- and Community-Level Interaction Insights into Carbon Utilization and Element Cycling Functions of Hydrothermarchaeota in Hydrothermal Sediment.</title>
        <authorList>
            <person name="Zhou Z."/>
            <person name="Liu Y."/>
            <person name="Xu W."/>
            <person name="Pan J."/>
            <person name="Luo Z.H."/>
            <person name="Li M."/>
        </authorList>
    </citation>
    <scope>NUCLEOTIDE SEQUENCE [LARGE SCALE GENOMIC DNA]</scope>
    <source>
        <strain evidence="1">HyVt-102</strain>
    </source>
</reference>
<dbReference type="EMBL" id="DQWE01000202">
    <property type="protein sequence ID" value="HDI82979.1"/>
    <property type="molecule type" value="Genomic_DNA"/>
</dbReference>
<protein>
    <submittedName>
        <fullName evidence="1">Uncharacterized protein</fullName>
    </submittedName>
</protein>
<proteinExistence type="predicted"/>
<sequence length="394" mass="44839">MFIILLFGYDISSFHLKSRQDTIIGCSIYGYSYDTNWDGYESFVYSYFSDDDPLSYPMKVGIDRDGWDEWSRGHVQFDISGIPDSVTILSAGIQFLLAYDGQWEDEWDWRGTWIELLDMSTDQTPWTPSNGDYDDYTLYDDAGTGHVYAESLYMEMDPVYNTPYPSESTFIMLDSAGIANLQNALQQDWFGIGIHRIGEEGDGGNNPDVDEGVNFFGEETYLYVSYLPPDNPTLSNPVFSPDTDTAGSYFTFTIDYNDPWGYSPDTIQCILNDTIIINLDLLSGFSYDGTYGKKIRLNHPGIYNHYYYTRNTFGTTVYYPSDAPLNKINGPYVTYPTGIKEETASPDKYMLIDISGRVIGIFTRYDTKNAIGNLKPGIYFLRKGNTIKKIEVIK</sequence>
<gene>
    <name evidence="1" type="ORF">ENF18_04220</name>
</gene>
<name>A0A7C0ZDC6_UNCW3</name>
<dbReference type="AlphaFoldDB" id="A0A7C0ZDC6"/>
<evidence type="ECO:0000313" key="1">
    <source>
        <dbReference type="EMBL" id="HDI82979.1"/>
    </source>
</evidence>
<organism evidence="1">
    <name type="scientific">candidate division WOR-3 bacterium</name>
    <dbReference type="NCBI Taxonomy" id="2052148"/>
    <lineage>
        <taxon>Bacteria</taxon>
        <taxon>Bacteria division WOR-3</taxon>
    </lineage>
</organism>
<accession>A0A7C0ZDC6</accession>
<dbReference type="Proteomes" id="UP000885847">
    <property type="component" value="Unassembled WGS sequence"/>
</dbReference>